<evidence type="ECO:0000313" key="3">
    <source>
        <dbReference type="Proteomes" id="UP000481153"/>
    </source>
</evidence>
<evidence type="ECO:0000256" key="1">
    <source>
        <dbReference type="SAM" id="Phobius"/>
    </source>
</evidence>
<name>A0A6G0XB29_9STRA</name>
<feature type="transmembrane region" description="Helical" evidence="1">
    <location>
        <begin position="322"/>
        <end position="342"/>
    </location>
</feature>
<feature type="transmembrane region" description="Helical" evidence="1">
    <location>
        <begin position="113"/>
        <end position="134"/>
    </location>
</feature>
<dbReference type="Proteomes" id="UP000481153">
    <property type="component" value="Unassembled WGS sequence"/>
</dbReference>
<dbReference type="PANTHER" id="PTHR36970:SF1">
    <property type="entry name" value="BESTROPHIN HOMOLOG"/>
    <property type="match status" value="1"/>
</dbReference>
<keyword evidence="1" id="KW-0472">Membrane</keyword>
<feature type="transmembrane region" description="Helical" evidence="1">
    <location>
        <begin position="290"/>
        <end position="310"/>
    </location>
</feature>
<protein>
    <submittedName>
        <fullName evidence="2">Uncharacterized protein</fullName>
    </submittedName>
</protein>
<reference evidence="2 3" key="1">
    <citation type="submission" date="2019-07" db="EMBL/GenBank/DDBJ databases">
        <title>Genomics analysis of Aphanomyces spp. identifies a new class of oomycete effector associated with host adaptation.</title>
        <authorList>
            <person name="Gaulin E."/>
        </authorList>
    </citation>
    <scope>NUCLEOTIDE SEQUENCE [LARGE SCALE GENOMIC DNA]</scope>
    <source>
        <strain evidence="2 3">ATCC 201684</strain>
    </source>
</reference>
<accession>A0A6G0XB29</accession>
<gene>
    <name evidence="2" type="ORF">Ae201684_006516</name>
</gene>
<sequence>MAPSRHDKLLEEEEEALDHSDWTRDPLLAEAYVGFNELVIPSTQATFPDASAGLLRGGGWNALMTHCYASLLDIAVAMYVFWFHLLTLETVLVVIMAAASPSAYYFIGFHASGSYFGANLSWTLVTFAIVSPMIMQIRQAFTRREAALDAIAEMKAITANVLMANAIWDWGKNERSKLPADHVIKTKSYLVGVLNDLEELLTLPTFTRGRHQFTTAGISSAKGHVHRFHYLGRRIAYTITLLHRQVEVMKFLGLPANEASRINQYHWFIQARIEKLCNIKLYRTPQATRSFTRLCILALPLFYGPYYVYIAAAGTNGVHTNFAFALTLSIATSLIMIGIFNVEMALEDPFTEQGLDGVKVHRAIARILDTLDVILPNTATTTSTK</sequence>
<proteinExistence type="predicted"/>
<organism evidence="2 3">
    <name type="scientific">Aphanomyces euteiches</name>
    <dbReference type="NCBI Taxonomy" id="100861"/>
    <lineage>
        <taxon>Eukaryota</taxon>
        <taxon>Sar</taxon>
        <taxon>Stramenopiles</taxon>
        <taxon>Oomycota</taxon>
        <taxon>Saprolegniomycetes</taxon>
        <taxon>Saprolegniales</taxon>
        <taxon>Verrucalvaceae</taxon>
        <taxon>Aphanomyces</taxon>
    </lineage>
</organism>
<dbReference type="AlphaFoldDB" id="A0A6G0XB29"/>
<keyword evidence="1" id="KW-1133">Transmembrane helix</keyword>
<dbReference type="EMBL" id="VJMJ01000084">
    <property type="protein sequence ID" value="KAF0737347.1"/>
    <property type="molecule type" value="Genomic_DNA"/>
</dbReference>
<dbReference type="PANTHER" id="PTHR36970">
    <property type="entry name" value="UNNAMED PRODUCT"/>
    <property type="match status" value="1"/>
</dbReference>
<comment type="caution">
    <text evidence="2">The sequence shown here is derived from an EMBL/GenBank/DDBJ whole genome shotgun (WGS) entry which is preliminary data.</text>
</comment>
<keyword evidence="3" id="KW-1185">Reference proteome</keyword>
<dbReference type="VEuPathDB" id="FungiDB:AeMF1_000973"/>
<keyword evidence="1" id="KW-0812">Transmembrane</keyword>
<evidence type="ECO:0000313" key="2">
    <source>
        <dbReference type="EMBL" id="KAF0737347.1"/>
    </source>
</evidence>